<evidence type="ECO:0000313" key="9">
    <source>
        <dbReference type="EMBL" id="RZS74041.1"/>
    </source>
</evidence>
<feature type="domain" description="PPIase cyclophilin-type" evidence="8">
    <location>
        <begin position="63"/>
        <end position="216"/>
    </location>
</feature>
<dbReference type="EMBL" id="SGWZ01000001">
    <property type="protein sequence ID" value="RZS74041.1"/>
    <property type="molecule type" value="Genomic_DNA"/>
</dbReference>
<evidence type="ECO:0000259" key="8">
    <source>
        <dbReference type="PROSITE" id="PS50072"/>
    </source>
</evidence>
<gene>
    <name evidence="9" type="ORF">EV679_1251</name>
</gene>
<comment type="function">
    <text evidence="1 7">PPIases accelerate the folding of proteins. It catalyzes the cis-trans isomerization of proline imidic peptide bonds in oligopeptides.</text>
</comment>
<comment type="catalytic activity">
    <reaction evidence="7">
        <text>[protein]-peptidylproline (omega=180) = [protein]-peptidylproline (omega=0)</text>
        <dbReference type="Rhea" id="RHEA:16237"/>
        <dbReference type="Rhea" id="RHEA-COMP:10747"/>
        <dbReference type="Rhea" id="RHEA-COMP:10748"/>
        <dbReference type="ChEBI" id="CHEBI:83833"/>
        <dbReference type="ChEBI" id="CHEBI:83834"/>
        <dbReference type="EC" id="5.2.1.8"/>
    </reaction>
</comment>
<evidence type="ECO:0000256" key="3">
    <source>
        <dbReference type="ARBA" id="ARBA00007365"/>
    </source>
</evidence>
<evidence type="ECO:0000256" key="5">
    <source>
        <dbReference type="ARBA" id="ARBA00023110"/>
    </source>
</evidence>
<dbReference type="PANTHER" id="PTHR43246">
    <property type="entry name" value="PEPTIDYL-PROLYL CIS-TRANS ISOMERASE CYP38, CHLOROPLASTIC"/>
    <property type="match status" value="1"/>
</dbReference>
<keyword evidence="5 7" id="KW-0697">Rotamase</keyword>
<dbReference type="InterPro" id="IPR020892">
    <property type="entry name" value="Cyclophilin-type_PPIase_CS"/>
</dbReference>
<evidence type="ECO:0000256" key="6">
    <source>
        <dbReference type="ARBA" id="ARBA00023235"/>
    </source>
</evidence>
<dbReference type="CDD" id="cd01920">
    <property type="entry name" value="cyclophilin_EcCYP_like"/>
    <property type="match status" value="1"/>
</dbReference>
<dbReference type="InterPro" id="IPR044665">
    <property type="entry name" value="E_coli_cyclophilin_A-like"/>
</dbReference>
<dbReference type="PRINTS" id="PR00153">
    <property type="entry name" value="CSAPPISMRASE"/>
</dbReference>
<evidence type="ECO:0000313" key="10">
    <source>
        <dbReference type="Proteomes" id="UP000292039"/>
    </source>
</evidence>
<dbReference type="Pfam" id="PF00160">
    <property type="entry name" value="Pro_isomerase"/>
    <property type="match status" value="1"/>
</dbReference>
<evidence type="ECO:0000256" key="4">
    <source>
        <dbReference type="ARBA" id="ARBA00022490"/>
    </source>
</evidence>
<reference evidence="9 10" key="1">
    <citation type="submission" date="2019-02" db="EMBL/GenBank/DDBJ databases">
        <title>Genomic Encyclopedia of Type Strains, Phase IV (KMG-IV): sequencing the most valuable type-strain genomes for metagenomic binning, comparative biology and taxonomic classification.</title>
        <authorList>
            <person name="Goeker M."/>
        </authorList>
    </citation>
    <scope>NUCLEOTIDE SEQUENCE [LARGE SCALE GENOMIC DNA]</scope>
    <source>
        <strain evidence="9 10">DSM 16618</strain>
    </source>
</reference>
<organism evidence="9 10">
    <name type="scientific">Kerstersia gyiorum</name>
    <dbReference type="NCBI Taxonomy" id="206506"/>
    <lineage>
        <taxon>Bacteria</taxon>
        <taxon>Pseudomonadati</taxon>
        <taxon>Pseudomonadota</taxon>
        <taxon>Betaproteobacteria</taxon>
        <taxon>Burkholderiales</taxon>
        <taxon>Alcaligenaceae</taxon>
        <taxon>Kerstersia</taxon>
    </lineage>
</organism>
<dbReference type="InterPro" id="IPR002130">
    <property type="entry name" value="Cyclophilin-type_PPIase_dom"/>
</dbReference>
<keyword evidence="4" id="KW-0963">Cytoplasm</keyword>
<keyword evidence="6 7" id="KW-0413">Isomerase</keyword>
<dbReference type="GO" id="GO:0005737">
    <property type="term" value="C:cytoplasm"/>
    <property type="evidence" value="ECO:0007669"/>
    <property type="project" value="UniProtKB-SubCell"/>
</dbReference>
<dbReference type="PROSITE" id="PS00170">
    <property type="entry name" value="CSA_PPIASE_1"/>
    <property type="match status" value="1"/>
</dbReference>
<dbReference type="Gene3D" id="2.40.100.10">
    <property type="entry name" value="Cyclophilin-like"/>
    <property type="match status" value="1"/>
</dbReference>
<dbReference type="SUPFAM" id="SSF50891">
    <property type="entry name" value="Cyclophilin-like"/>
    <property type="match status" value="1"/>
</dbReference>
<evidence type="ECO:0000256" key="1">
    <source>
        <dbReference type="ARBA" id="ARBA00002388"/>
    </source>
</evidence>
<dbReference type="Proteomes" id="UP000292039">
    <property type="component" value="Unassembled WGS sequence"/>
</dbReference>
<dbReference type="GO" id="GO:0003755">
    <property type="term" value="F:peptidyl-prolyl cis-trans isomerase activity"/>
    <property type="evidence" value="ECO:0007669"/>
    <property type="project" value="UniProtKB-UniRule"/>
</dbReference>
<dbReference type="InterPro" id="IPR029000">
    <property type="entry name" value="Cyclophilin-like_dom_sf"/>
</dbReference>
<accession>A0A4Q7MY45</accession>
<dbReference type="EC" id="5.2.1.8" evidence="7"/>
<name>A0A4Q7MY45_9BURK</name>
<dbReference type="PROSITE" id="PS50072">
    <property type="entry name" value="CSA_PPIASE_2"/>
    <property type="match status" value="1"/>
</dbReference>
<dbReference type="AlphaFoldDB" id="A0A4Q7MY45"/>
<proteinExistence type="inferred from homology"/>
<dbReference type="FunFam" id="2.40.100.10:FF:000004">
    <property type="entry name" value="Peptidyl-prolyl cis-trans isomerase"/>
    <property type="match status" value="1"/>
</dbReference>
<comment type="similarity">
    <text evidence="3 7">Belongs to the cyclophilin-type PPIase family.</text>
</comment>
<protein>
    <recommendedName>
        <fullName evidence="7">Peptidyl-prolyl cis-trans isomerase</fullName>
        <shortName evidence="7">PPIase</shortName>
        <ecNumber evidence="7">5.2.1.8</ecNumber>
    </recommendedName>
</protein>
<comment type="subcellular location">
    <subcellularLocation>
        <location evidence="2">Cytoplasm</location>
    </subcellularLocation>
</comment>
<sequence>MTNRTFTRRLVFSGIALAAVVAASFALLPVKTGGASSPAISPTTQGAPVMSNQPRVKLQTNQGDIIIALDAEKAPVSAANFLTYVQEGFYDGTIFHRIIDGFMIQGGGFEAGMKQKQTHAPIKNEADNGLKNKRYTLAMARTSDPHSATAQFFINVKDNDFLNFTSPTPQGWGYAVFGEVVEGQDVVEKIKGARTGSRGFHQDVPVEDVVIIKAETIE</sequence>
<evidence type="ECO:0000256" key="7">
    <source>
        <dbReference type="RuleBase" id="RU363019"/>
    </source>
</evidence>
<evidence type="ECO:0000256" key="2">
    <source>
        <dbReference type="ARBA" id="ARBA00004496"/>
    </source>
</evidence>
<dbReference type="GO" id="GO:0006457">
    <property type="term" value="P:protein folding"/>
    <property type="evidence" value="ECO:0007669"/>
    <property type="project" value="InterPro"/>
</dbReference>
<comment type="caution">
    <text evidence="9">The sequence shown here is derived from an EMBL/GenBank/DDBJ whole genome shotgun (WGS) entry which is preliminary data.</text>
</comment>